<dbReference type="EMBL" id="MWDB01000050">
    <property type="protein sequence ID" value="OQB40273.1"/>
    <property type="molecule type" value="Genomic_DNA"/>
</dbReference>
<comment type="caution">
    <text evidence="1">The sequence shown here is derived from an EMBL/GenBank/DDBJ whole genome shotgun (WGS) entry which is preliminary data.</text>
</comment>
<name>A0A1V5ZJ98_9BACT</name>
<protein>
    <submittedName>
        <fullName evidence="1">Uncharacterized protein</fullName>
    </submittedName>
</protein>
<reference evidence="1" key="1">
    <citation type="submission" date="2017-02" db="EMBL/GenBank/DDBJ databases">
        <title>Delving into the versatile metabolic prowess of the omnipresent phylum Bacteroidetes.</title>
        <authorList>
            <person name="Nobu M.K."/>
            <person name="Mei R."/>
            <person name="Narihiro T."/>
            <person name="Kuroda K."/>
            <person name="Liu W.-T."/>
        </authorList>
    </citation>
    <scope>NUCLEOTIDE SEQUENCE</scope>
    <source>
        <strain evidence="1">ADurb.Bin160</strain>
    </source>
</reference>
<proteinExistence type="predicted"/>
<evidence type="ECO:0000313" key="1">
    <source>
        <dbReference type="EMBL" id="OQB40273.1"/>
    </source>
</evidence>
<accession>A0A1V5ZJ98</accession>
<organism evidence="1">
    <name type="scientific">candidate division CPR1 bacterium ADurb.Bin160</name>
    <dbReference type="NCBI Taxonomy" id="1852826"/>
    <lineage>
        <taxon>Bacteria</taxon>
        <taxon>candidate division CPR1</taxon>
    </lineage>
</organism>
<dbReference type="AlphaFoldDB" id="A0A1V5ZJ98"/>
<sequence>MEATTSIGGIELRSDPASYYCAINGGSGSYVTVQSSPLISLGHQIPASNVNMRQVLTGGLSSNYTGALPPGA</sequence>
<gene>
    <name evidence="1" type="ORF">BWY04_01394</name>
</gene>
<dbReference type="Proteomes" id="UP000485621">
    <property type="component" value="Unassembled WGS sequence"/>
</dbReference>